<sequence>MVQLYKYSKSELDKILKTPVILIDTREQENIHITDYFDKKKIQYKEMKLDHGDYTFYIPKNEELGISRDLYFNDIVTVERKGSLEELSGNFCNGRARIEEEFTRKKGKMYLMVEGATYEDIVKHNYNTEYNPVSFIATLDTYEARYGIHTSFTSKAAAGNFIYHKFKYHLREYLKNGFVLN</sequence>
<dbReference type="GO" id="GO:0003677">
    <property type="term" value="F:DNA binding"/>
    <property type="evidence" value="ECO:0007669"/>
    <property type="project" value="InterPro"/>
</dbReference>
<dbReference type="RefSeq" id="WP_317049088.1">
    <property type="nucleotide sequence ID" value="NZ_CAMRXC010000022.1"/>
</dbReference>
<dbReference type="EMBL" id="CAMTCP010000006">
    <property type="protein sequence ID" value="CAI3538453.1"/>
    <property type="molecule type" value="Genomic_DNA"/>
</dbReference>
<name>A0AAD1YA45_9CLOT</name>
<dbReference type="SUPFAM" id="SSF52980">
    <property type="entry name" value="Restriction endonuclease-like"/>
    <property type="match status" value="1"/>
</dbReference>
<protein>
    <submittedName>
        <fullName evidence="2">ERCC4 domain-containing protein</fullName>
    </submittedName>
</protein>
<accession>A0AAD1YA45</accession>
<evidence type="ECO:0000259" key="1">
    <source>
        <dbReference type="Pfam" id="PF02732"/>
    </source>
</evidence>
<evidence type="ECO:0000313" key="3">
    <source>
        <dbReference type="Proteomes" id="UP001189143"/>
    </source>
</evidence>
<dbReference type="GO" id="GO:0004518">
    <property type="term" value="F:nuclease activity"/>
    <property type="evidence" value="ECO:0007669"/>
    <property type="project" value="InterPro"/>
</dbReference>
<dbReference type="Pfam" id="PF02732">
    <property type="entry name" value="ERCC4"/>
    <property type="match status" value="1"/>
</dbReference>
<dbReference type="Proteomes" id="UP001189143">
    <property type="component" value="Unassembled WGS sequence"/>
</dbReference>
<comment type="caution">
    <text evidence="2">The sequence shown here is derived from an EMBL/GenBank/DDBJ whole genome shotgun (WGS) entry which is preliminary data.</text>
</comment>
<dbReference type="InterPro" id="IPR011335">
    <property type="entry name" value="Restrct_endonuc-II-like"/>
</dbReference>
<organism evidence="2 3">
    <name type="scientific">Clostridium neonatale</name>
    <dbReference type="NCBI Taxonomy" id="137838"/>
    <lineage>
        <taxon>Bacteria</taxon>
        <taxon>Bacillati</taxon>
        <taxon>Bacillota</taxon>
        <taxon>Clostridia</taxon>
        <taxon>Eubacteriales</taxon>
        <taxon>Clostridiaceae</taxon>
        <taxon>Clostridium</taxon>
    </lineage>
</organism>
<dbReference type="Gene3D" id="3.40.50.10130">
    <property type="match status" value="1"/>
</dbReference>
<feature type="domain" description="ERCC4" evidence="1">
    <location>
        <begin position="23"/>
        <end position="162"/>
    </location>
</feature>
<proteinExistence type="predicted"/>
<evidence type="ECO:0000313" key="2">
    <source>
        <dbReference type="EMBL" id="CAI3538453.1"/>
    </source>
</evidence>
<reference evidence="2" key="1">
    <citation type="submission" date="2022-10" db="EMBL/GenBank/DDBJ databases">
        <authorList>
            <person name="Aires J."/>
            <person name="Mesa V."/>
        </authorList>
    </citation>
    <scope>NUCLEOTIDE SEQUENCE</scope>
    <source>
        <strain evidence="2">Clostridium neonatale JD116</strain>
    </source>
</reference>
<dbReference type="InterPro" id="IPR006166">
    <property type="entry name" value="ERCC4_domain"/>
</dbReference>
<dbReference type="AlphaFoldDB" id="A0AAD1YA45"/>
<gene>
    <name evidence="2" type="ORF">CNEO2_1050003</name>
</gene>
<dbReference type="GO" id="GO:0006259">
    <property type="term" value="P:DNA metabolic process"/>
    <property type="evidence" value="ECO:0007669"/>
    <property type="project" value="UniProtKB-ARBA"/>
</dbReference>